<dbReference type="InterPro" id="IPR011991">
    <property type="entry name" value="ArsR-like_HTH"/>
</dbReference>
<sequence>MLETLISSKTRIKLLLRLFLNPGSKAYLRGLADEFGESTNAVRLELNRFEEAGMLSSENIGNKKFFKANGEYPLFGEIRKILLKYTGLQDVIDEVIEELGDLKKVYLTGDLAMGRNSDVVSLILVGNPDKTYLLQLINKVEELIPKKIQYLIYSKDEAKSLDLENERTLVLWNEQ</sequence>
<proteinExistence type="predicted"/>
<dbReference type="InterPro" id="IPR043519">
    <property type="entry name" value="NT_sf"/>
</dbReference>
<gene>
    <name evidence="1" type="ORF">BFP71_03775</name>
</gene>
<dbReference type="CDD" id="cd00090">
    <property type="entry name" value="HTH_ARSR"/>
    <property type="match status" value="1"/>
</dbReference>
<keyword evidence="2" id="KW-1185">Reference proteome</keyword>
<name>A0A1E5T5Y7_9BACT</name>
<organism evidence="1 2">
    <name type="scientific">Roseivirga misakiensis</name>
    <dbReference type="NCBI Taxonomy" id="1563681"/>
    <lineage>
        <taxon>Bacteria</taxon>
        <taxon>Pseudomonadati</taxon>
        <taxon>Bacteroidota</taxon>
        <taxon>Cytophagia</taxon>
        <taxon>Cytophagales</taxon>
        <taxon>Roseivirgaceae</taxon>
        <taxon>Roseivirga</taxon>
    </lineage>
</organism>
<evidence type="ECO:0000313" key="2">
    <source>
        <dbReference type="Proteomes" id="UP000095552"/>
    </source>
</evidence>
<reference evidence="1 2" key="1">
    <citation type="submission" date="2016-08" db="EMBL/GenBank/DDBJ databases">
        <title>Draft genome of Fabibacter sp. strain SK-8.</title>
        <authorList>
            <person name="Wong S.-K."/>
            <person name="Hamasaki K."/>
            <person name="Yoshizawa S."/>
        </authorList>
    </citation>
    <scope>NUCLEOTIDE SEQUENCE [LARGE SCALE GENOMIC DNA]</scope>
    <source>
        <strain evidence="1 2">SK-8</strain>
    </source>
</reference>
<dbReference type="Proteomes" id="UP000095552">
    <property type="component" value="Unassembled WGS sequence"/>
</dbReference>
<dbReference type="InterPro" id="IPR036390">
    <property type="entry name" value="WH_DNA-bd_sf"/>
</dbReference>
<dbReference type="GO" id="GO:0006355">
    <property type="term" value="P:regulation of DNA-templated transcription"/>
    <property type="evidence" value="ECO:0007669"/>
    <property type="project" value="UniProtKB-ARBA"/>
</dbReference>
<evidence type="ECO:0000313" key="1">
    <source>
        <dbReference type="EMBL" id="OEK06789.1"/>
    </source>
</evidence>
<protein>
    <submittedName>
        <fullName evidence="1">Transcriptional regulator</fullName>
    </submittedName>
</protein>
<dbReference type="RefSeq" id="WP_069834101.1">
    <property type="nucleotide sequence ID" value="NZ_MDGQ01000003.1"/>
</dbReference>
<dbReference type="SUPFAM" id="SSF46785">
    <property type="entry name" value="Winged helix' DNA-binding domain"/>
    <property type="match status" value="1"/>
</dbReference>
<dbReference type="STRING" id="1563681.BFP71_03775"/>
<dbReference type="AlphaFoldDB" id="A0A1E5T5Y7"/>
<dbReference type="OrthoDB" id="9793352at2"/>
<dbReference type="EMBL" id="MDGQ01000003">
    <property type="protein sequence ID" value="OEK06789.1"/>
    <property type="molecule type" value="Genomic_DNA"/>
</dbReference>
<comment type="caution">
    <text evidence="1">The sequence shown here is derived from an EMBL/GenBank/DDBJ whole genome shotgun (WGS) entry which is preliminary data.</text>
</comment>
<accession>A0A1E5T5Y7</accession>
<dbReference type="Gene3D" id="3.30.460.10">
    <property type="entry name" value="Beta Polymerase, domain 2"/>
    <property type="match status" value="1"/>
</dbReference>